<proteinExistence type="predicted"/>
<sequence length="428" mass="47855">MFLLFFIAIFFTAFSAYSFYAISNYPQEIKIFENEKHALDIKFPFKFDTAKIDNSVLQLLQKDKGYHANTIYLNPLKIGQTNIQVKLLGFLPVKKLKVDVVPKIKVIPGGQSVGVRLNTKGVLVVGLEEIIGIDGKKYNPSREAGLTIGDSIIEINNTRIKDADHVISIINQNKNKEITLKVKRREKIFNVKIKPVKSIDEGEYRIGLWVRDKTAGVGTLTFCHPDTMKFGALGHAITDVDTGLLLTVDHGQIVKSRVASVKQGKRGKPGEIKGIFYETSKPIGDLEKNTHFGIFGKAYAPIENNIYQKPIEISYQNQIHEGKATILTTINNNKVEEYEVYIEKVNRQRTPSTKSMVLRVTDKELLKKSGGIVQGMSGSPIIQDGKLIGAVTHVFVNDPSKGYGLFIEWMIKEAGIDLLNNSQIADKY</sequence>
<dbReference type="Pfam" id="PF05580">
    <property type="entry name" value="Peptidase_S55"/>
    <property type="match status" value="1"/>
</dbReference>
<keyword evidence="2" id="KW-0378">Hydrolase</keyword>
<evidence type="ECO:0000313" key="3">
    <source>
        <dbReference type="Proteomes" id="UP000886818"/>
    </source>
</evidence>
<keyword evidence="3" id="KW-1185">Reference proteome</keyword>
<dbReference type="PROSITE" id="PS51494">
    <property type="entry name" value="SPOIVB"/>
    <property type="match status" value="1"/>
</dbReference>
<evidence type="ECO:0000313" key="2">
    <source>
        <dbReference type="EMBL" id="QXM07479.1"/>
    </source>
</evidence>
<dbReference type="NCBIfam" id="TIGR02860">
    <property type="entry name" value="spore_IV_B"/>
    <property type="match status" value="1"/>
</dbReference>
<dbReference type="EC" id="3.4.21.116" evidence="2"/>
<accession>A0ABX8RGD8</accession>
<dbReference type="Proteomes" id="UP000886818">
    <property type="component" value="Chromosome"/>
</dbReference>
<dbReference type="InterPro" id="IPR041489">
    <property type="entry name" value="PDZ_6"/>
</dbReference>
<dbReference type="InterPro" id="IPR014219">
    <property type="entry name" value="SpoIVB"/>
</dbReference>
<dbReference type="Pfam" id="PF17820">
    <property type="entry name" value="PDZ_6"/>
    <property type="match status" value="1"/>
</dbReference>
<feature type="domain" description="Peptidase S55" evidence="1">
    <location>
        <begin position="187"/>
        <end position="426"/>
    </location>
</feature>
<name>A0ABX8RGD8_9CLOT</name>
<organism evidence="2 3">
    <name type="scientific">Crassaminicella indica</name>
    <dbReference type="NCBI Taxonomy" id="2855394"/>
    <lineage>
        <taxon>Bacteria</taxon>
        <taxon>Bacillati</taxon>
        <taxon>Bacillota</taxon>
        <taxon>Clostridia</taxon>
        <taxon>Eubacteriales</taxon>
        <taxon>Clostridiaceae</taxon>
        <taxon>Crassaminicella</taxon>
    </lineage>
</organism>
<protein>
    <submittedName>
        <fullName evidence="2">SpoIVB peptidase</fullName>
        <ecNumber evidence="2">3.4.21.116</ecNumber>
    </submittedName>
</protein>
<gene>
    <name evidence="2" type="primary">spoIVB</name>
    <name evidence="2" type="ORF">KVH43_11860</name>
</gene>
<dbReference type="InterPro" id="IPR008763">
    <property type="entry name" value="Peptidase_S55"/>
</dbReference>
<dbReference type="EMBL" id="CP078093">
    <property type="protein sequence ID" value="QXM07479.1"/>
    <property type="molecule type" value="Genomic_DNA"/>
</dbReference>
<dbReference type="GO" id="GO:0016787">
    <property type="term" value="F:hydrolase activity"/>
    <property type="evidence" value="ECO:0007669"/>
    <property type="project" value="UniProtKB-KW"/>
</dbReference>
<evidence type="ECO:0000259" key="1">
    <source>
        <dbReference type="PROSITE" id="PS51494"/>
    </source>
</evidence>
<reference evidence="2" key="1">
    <citation type="submission" date="2021-07" db="EMBL/GenBank/DDBJ databases">
        <title>Complete genome sequence of Crassaminicella sp. 143-21, isolated from a deep-sea hydrothermal vent.</title>
        <authorList>
            <person name="Li X."/>
        </authorList>
    </citation>
    <scope>NUCLEOTIDE SEQUENCE</scope>
    <source>
        <strain evidence="2">143-21</strain>
    </source>
</reference>